<comment type="caution">
    <text evidence="5">The sequence shown here is derived from an EMBL/GenBank/DDBJ whole genome shotgun (WGS) entry which is preliminary data.</text>
</comment>
<evidence type="ECO:0000256" key="3">
    <source>
        <dbReference type="ARBA" id="ARBA00022764"/>
    </source>
</evidence>
<dbReference type="PANTHER" id="PTHR33376:SF15">
    <property type="entry name" value="BLL6794 PROTEIN"/>
    <property type="match status" value="1"/>
</dbReference>
<organism evidence="5 6">
    <name type="scientific">Paracoccus solventivorans</name>
    <dbReference type="NCBI Taxonomy" id="53463"/>
    <lineage>
        <taxon>Bacteria</taxon>
        <taxon>Pseudomonadati</taxon>
        <taxon>Pseudomonadota</taxon>
        <taxon>Alphaproteobacteria</taxon>
        <taxon>Rhodobacterales</taxon>
        <taxon>Paracoccaceae</taxon>
        <taxon>Paracoccus</taxon>
    </lineage>
</organism>
<protein>
    <submittedName>
        <fullName evidence="5">TRAP transporter substrate-binding protein DctP</fullName>
    </submittedName>
</protein>
<dbReference type="GO" id="GO:0042597">
    <property type="term" value="C:periplasmic space"/>
    <property type="evidence" value="ECO:0007669"/>
    <property type="project" value="UniProtKB-SubCell"/>
</dbReference>
<proteinExistence type="predicted"/>
<dbReference type="Proteomes" id="UP000580830">
    <property type="component" value="Unassembled WGS sequence"/>
</dbReference>
<evidence type="ECO:0000313" key="5">
    <source>
        <dbReference type="EMBL" id="HHW33675.1"/>
    </source>
</evidence>
<dbReference type="InterPro" id="IPR018389">
    <property type="entry name" value="DctP_fam"/>
</dbReference>
<evidence type="ECO:0000256" key="4">
    <source>
        <dbReference type="SAM" id="SignalP"/>
    </source>
</evidence>
<feature type="chain" id="PRO_5032756783" evidence="4">
    <location>
        <begin position="21"/>
        <end position="356"/>
    </location>
</feature>
<evidence type="ECO:0000313" key="6">
    <source>
        <dbReference type="Proteomes" id="UP000580830"/>
    </source>
</evidence>
<reference evidence="5 6" key="1">
    <citation type="journal article" date="2020" name="Biotechnol. Biofuels">
        <title>New insights from the biogas microbiome by comprehensive genome-resolved metagenomics of nearly 1600 species originating from multiple anaerobic digesters.</title>
        <authorList>
            <person name="Campanaro S."/>
            <person name="Treu L."/>
            <person name="Rodriguez-R L.M."/>
            <person name="Kovalovszki A."/>
            <person name="Ziels R.M."/>
            <person name="Maus I."/>
            <person name="Zhu X."/>
            <person name="Kougias P.G."/>
            <person name="Basile A."/>
            <person name="Luo G."/>
            <person name="Schluter A."/>
            <person name="Konstantinidis K.T."/>
            <person name="Angelidaki I."/>
        </authorList>
    </citation>
    <scope>NUCLEOTIDE SEQUENCE [LARGE SCALE GENOMIC DNA]</scope>
    <source>
        <strain evidence="5">AS04akNAM_125</strain>
    </source>
</reference>
<dbReference type="Gene3D" id="3.40.190.170">
    <property type="entry name" value="Bacterial extracellular solute-binding protein, family 7"/>
    <property type="match status" value="1"/>
</dbReference>
<dbReference type="RefSeq" id="WP_303729765.1">
    <property type="nucleotide sequence ID" value="NZ_DULP01000084.1"/>
</dbReference>
<feature type="signal peptide" evidence="4">
    <location>
        <begin position="1"/>
        <end position="20"/>
    </location>
</feature>
<dbReference type="Pfam" id="PF03480">
    <property type="entry name" value="DctP"/>
    <property type="match status" value="1"/>
</dbReference>
<keyword evidence="3" id="KW-0574">Periplasm</keyword>
<keyword evidence="2 4" id="KW-0732">Signal</keyword>
<comment type="subcellular location">
    <subcellularLocation>
        <location evidence="1">Periplasm</location>
    </subcellularLocation>
</comment>
<sequence length="356" mass="38923">MKLPIWLFAAALSLSTTAVAAQEHKIRISQHHSSQSGVFNDVIIPVKEFIERESDGRIGVETYPNGVLHGPYDGFKALVTNVTDIAPAFPLQNASSFHLSHGWFLPGGFETSYAINQANEELYPEFTKAEYQALGIEVFLHGASAPYQLLTTKEVKSLSDIKGMKISGAGGPVNEMIAAIGGVPVTLPAAETYSAVQQGVVDGVMLPDESIVTYRMHELAKYYVPVEFGRAGDIPFGLNRATYNNLPEDLKDVIYHAGRYGSLLYADFAQRGAEVGKKTLEEHGVTFVELSEQDSATLDAAKAKLWKDFAEKNDANGYRGTEFVEAMRALSKEFGAMTHDQMTARQKEVGKLDILP</sequence>
<dbReference type="AlphaFoldDB" id="A0A832QX90"/>
<name>A0A832QX90_9RHOB</name>
<dbReference type="PANTHER" id="PTHR33376">
    <property type="match status" value="1"/>
</dbReference>
<gene>
    <name evidence="5" type="primary">dctP</name>
    <name evidence="5" type="ORF">GXX24_05990</name>
</gene>
<evidence type="ECO:0000256" key="1">
    <source>
        <dbReference type="ARBA" id="ARBA00004418"/>
    </source>
</evidence>
<evidence type="ECO:0000256" key="2">
    <source>
        <dbReference type="ARBA" id="ARBA00022729"/>
    </source>
</evidence>
<dbReference type="EMBL" id="DULP01000084">
    <property type="protein sequence ID" value="HHW33675.1"/>
    <property type="molecule type" value="Genomic_DNA"/>
</dbReference>
<dbReference type="NCBIfam" id="NF037995">
    <property type="entry name" value="TRAP_S1"/>
    <property type="match status" value="1"/>
</dbReference>
<accession>A0A832QX90</accession>
<dbReference type="GO" id="GO:0055085">
    <property type="term" value="P:transmembrane transport"/>
    <property type="evidence" value="ECO:0007669"/>
    <property type="project" value="InterPro"/>
</dbReference>
<dbReference type="InterPro" id="IPR038404">
    <property type="entry name" value="TRAP_DctP_sf"/>
</dbReference>